<dbReference type="InterPro" id="IPR044273">
    <property type="entry name" value="PIF3-like"/>
</dbReference>
<dbReference type="GO" id="GO:0005634">
    <property type="term" value="C:nucleus"/>
    <property type="evidence" value="ECO:0007669"/>
    <property type="project" value="EnsemblPlants"/>
</dbReference>
<name>A0A835F055_9POAL</name>
<dbReference type="GO" id="GO:0003700">
    <property type="term" value="F:DNA-binding transcription factor activity"/>
    <property type="evidence" value="ECO:0007669"/>
    <property type="project" value="InterPro"/>
</dbReference>
<comment type="similarity">
    <text evidence="1">Belongs to the bHLH protein family.</text>
</comment>
<keyword evidence="3" id="KW-0804">Transcription</keyword>
<keyword evidence="2" id="KW-0805">Transcription regulation</keyword>
<dbReference type="PANTHER" id="PTHR46807">
    <property type="entry name" value="TRANSCRIPTION FACTOR PIF3"/>
    <property type="match status" value="1"/>
</dbReference>
<protein>
    <submittedName>
        <fullName evidence="5">Uncharacterized protein</fullName>
    </submittedName>
</protein>
<feature type="region of interest" description="Disordered" evidence="4">
    <location>
        <begin position="261"/>
        <end position="310"/>
    </location>
</feature>
<organism evidence="5 6">
    <name type="scientific">Digitaria exilis</name>
    <dbReference type="NCBI Taxonomy" id="1010633"/>
    <lineage>
        <taxon>Eukaryota</taxon>
        <taxon>Viridiplantae</taxon>
        <taxon>Streptophyta</taxon>
        <taxon>Embryophyta</taxon>
        <taxon>Tracheophyta</taxon>
        <taxon>Spermatophyta</taxon>
        <taxon>Magnoliopsida</taxon>
        <taxon>Liliopsida</taxon>
        <taxon>Poales</taxon>
        <taxon>Poaceae</taxon>
        <taxon>PACMAD clade</taxon>
        <taxon>Panicoideae</taxon>
        <taxon>Panicodae</taxon>
        <taxon>Paniceae</taxon>
        <taxon>Anthephorinae</taxon>
        <taxon>Digitaria</taxon>
    </lineage>
</organism>
<dbReference type="InterPro" id="IPR036638">
    <property type="entry name" value="HLH_DNA-bd_sf"/>
</dbReference>
<evidence type="ECO:0000256" key="3">
    <source>
        <dbReference type="ARBA" id="ARBA00023163"/>
    </source>
</evidence>
<feature type="region of interest" description="Disordered" evidence="4">
    <location>
        <begin position="592"/>
        <end position="664"/>
    </location>
</feature>
<feature type="region of interest" description="Disordered" evidence="4">
    <location>
        <begin position="170"/>
        <end position="219"/>
    </location>
</feature>
<dbReference type="OrthoDB" id="690068at2759"/>
<evidence type="ECO:0000256" key="2">
    <source>
        <dbReference type="ARBA" id="ARBA00023015"/>
    </source>
</evidence>
<dbReference type="PANTHER" id="PTHR46807:SF1">
    <property type="entry name" value="TRANSCRIPTION FACTOR PIF3"/>
    <property type="match status" value="1"/>
</dbReference>
<dbReference type="EMBL" id="JACEFO010001663">
    <property type="protein sequence ID" value="KAF8724281.1"/>
    <property type="molecule type" value="Genomic_DNA"/>
</dbReference>
<dbReference type="Gramene" id="Dexi5A01G0013630.1">
    <property type="protein sequence ID" value="Dexi5A01G0013630.1:cds"/>
    <property type="gene ID" value="Dexi5A01G0013630"/>
</dbReference>
<sequence length="664" mass="70381">MLMFSIGGSYVGTDRCCRSDGNEFAELLWENGQAVVHGRISRKQQQPHTTTSFPPFTYGSGSSSRAQEKHHQQQQPGGGDPVALFKTGGAGGGLFGAGGLAPSLHDFASGLDATRDNNNNNGDLDDTVPWIHYPIIEEEEEEPAAPALADTYSPDFFSELHAAAAAATNLGSLPPPVQHTPNSNNRSNPTMATSSSSREPEHSKESHRIPIPGPATRAEPPQAELFTATKQQQPRLGGGSSGEGLMNFALFSRPAAMARASLQMSAQQRPPPSQAAAAAAGTDNKASNVTTSTRVESTVLQSSSGSRTAPAPVFADQIRTAAWSQQPKEVRFSSCTAAAPPPAGGNNVQQEMPRDRLGSNMSLQKKVETRKAPEVTSSVCSGNGAGIGNNDESWRQHKRKSTQAECSASQDDDIEDESAGMRRSGSRGTKRSRTAEVHNLSERIDKASMLDEAIEYLKTLQLQVQMMSMGSGLCIPPMLLPPTMQHLQIPPIAHFPHLGMGLGYGMGVFDMNSTAAVPFPSMPGAHFPCSMIPGTTPQGLGMPGRNTMPMFGLPGQAIHPSASSVQPFPSMAGLPVRPNLAPQVSAAMPNMVQEQQQGVASQQQQNMNNEAQHGANTGDPELHTILQVENQHFGVPSSAQTESEQFLDSGGNRTDTAGRNGAET</sequence>
<accession>A0A835F055</accession>
<feature type="compositionally biased region" description="Polar residues" evidence="4">
    <location>
        <begin position="637"/>
        <end position="664"/>
    </location>
</feature>
<gene>
    <name evidence="5" type="ORF">HU200_021309</name>
</gene>
<reference evidence="5" key="1">
    <citation type="submission" date="2020-07" db="EMBL/GenBank/DDBJ databases">
        <title>Genome sequence and genetic diversity analysis of an under-domesticated orphan crop, white fonio (Digitaria exilis).</title>
        <authorList>
            <person name="Bennetzen J.L."/>
            <person name="Chen S."/>
            <person name="Ma X."/>
            <person name="Wang X."/>
            <person name="Yssel A.E.J."/>
            <person name="Chaluvadi S.R."/>
            <person name="Johnson M."/>
            <person name="Gangashetty P."/>
            <person name="Hamidou F."/>
            <person name="Sanogo M.D."/>
            <person name="Zwaenepoel A."/>
            <person name="Wallace J."/>
            <person name="Van De Peer Y."/>
            <person name="Van Deynze A."/>
        </authorList>
    </citation>
    <scope>NUCLEOTIDE SEQUENCE</scope>
    <source>
        <tissue evidence="5">Leaves</tissue>
    </source>
</reference>
<proteinExistence type="inferred from homology"/>
<feature type="compositionally biased region" description="Polar residues" evidence="4">
    <location>
        <begin position="606"/>
        <end position="615"/>
    </location>
</feature>
<feature type="compositionally biased region" description="Basic and acidic residues" evidence="4">
    <location>
        <begin position="198"/>
        <end position="208"/>
    </location>
</feature>
<feature type="region of interest" description="Disordered" evidence="4">
    <location>
        <begin position="38"/>
        <end position="86"/>
    </location>
</feature>
<feature type="compositionally biased region" description="Low complexity" evidence="4">
    <location>
        <begin position="593"/>
        <end position="605"/>
    </location>
</feature>
<feature type="compositionally biased region" description="Polar residues" evidence="4">
    <location>
        <begin position="284"/>
        <end position="307"/>
    </location>
</feature>
<feature type="region of interest" description="Disordered" evidence="4">
    <location>
        <begin position="367"/>
        <end position="436"/>
    </location>
</feature>
<dbReference type="AlphaFoldDB" id="A0A835F055"/>
<dbReference type="GO" id="GO:0090229">
    <property type="term" value="P:negative regulation of red or far-red light signaling pathway"/>
    <property type="evidence" value="ECO:0007669"/>
    <property type="project" value="EnsemblPlants"/>
</dbReference>
<dbReference type="GO" id="GO:0046983">
    <property type="term" value="F:protein dimerization activity"/>
    <property type="evidence" value="ECO:0007669"/>
    <property type="project" value="InterPro"/>
</dbReference>
<dbReference type="SUPFAM" id="SSF47459">
    <property type="entry name" value="HLH, helix-loop-helix DNA-binding domain"/>
    <property type="match status" value="1"/>
</dbReference>
<evidence type="ECO:0000256" key="4">
    <source>
        <dbReference type="SAM" id="MobiDB-lite"/>
    </source>
</evidence>
<evidence type="ECO:0000256" key="1">
    <source>
        <dbReference type="ARBA" id="ARBA00005510"/>
    </source>
</evidence>
<dbReference type="Proteomes" id="UP000636709">
    <property type="component" value="Unassembled WGS sequence"/>
</dbReference>
<comment type="caution">
    <text evidence="5">The sequence shown here is derived from an EMBL/GenBank/DDBJ whole genome shotgun (WGS) entry which is preliminary data.</text>
</comment>
<feature type="compositionally biased region" description="Polar residues" evidence="4">
    <location>
        <begin position="179"/>
        <end position="197"/>
    </location>
</feature>
<keyword evidence="6" id="KW-1185">Reference proteome</keyword>
<feature type="region of interest" description="Disordered" evidence="4">
    <location>
        <begin position="333"/>
        <end position="353"/>
    </location>
</feature>
<evidence type="ECO:0000313" key="6">
    <source>
        <dbReference type="Proteomes" id="UP000636709"/>
    </source>
</evidence>
<evidence type="ECO:0000313" key="5">
    <source>
        <dbReference type="EMBL" id="KAF8724281.1"/>
    </source>
</evidence>
<feature type="compositionally biased region" description="Polar residues" evidence="4">
    <location>
        <begin position="43"/>
        <end position="65"/>
    </location>
</feature>